<dbReference type="PANTHER" id="PTHR23172:SF19">
    <property type="entry name" value="J DOMAIN-CONTAINING PROTEIN"/>
    <property type="match status" value="1"/>
</dbReference>
<name>A0A438FG76_VITVI</name>
<proteinExistence type="predicted"/>
<reference evidence="2 3" key="1">
    <citation type="journal article" date="2018" name="PLoS Genet.">
        <title>Population sequencing reveals clonal diversity and ancestral inbreeding in the grapevine cultivar Chardonnay.</title>
        <authorList>
            <person name="Roach M.J."/>
            <person name="Johnson D.L."/>
            <person name="Bohlmann J."/>
            <person name="van Vuuren H.J."/>
            <person name="Jones S.J."/>
            <person name="Pretorius I.S."/>
            <person name="Schmidt S.A."/>
            <person name="Borneman A.R."/>
        </authorList>
    </citation>
    <scope>NUCLEOTIDE SEQUENCE [LARGE SCALE GENOMIC DNA]</scope>
    <source>
        <strain evidence="3">cv. Chardonnay</strain>
        <tissue evidence="2">Leaf</tissue>
    </source>
</reference>
<dbReference type="PANTHER" id="PTHR23172">
    <property type="entry name" value="AUXILIN/CYCLIN G-ASSOCIATED KINASE-RELATED"/>
    <property type="match status" value="1"/>
</dbReference>
<dbReference type="AlphaFoldDB" id="A0A438FG76"/>
<protein>
    <submittedName>
        <fullName evidence="2">Uncharacterized protein</fullName>
    </submittedName>
</protein>
<gene>
    <name evidence="2" type="ORF">CK203_113060</name>
</gene>
<evidence type="ECO:0000313" key="2">
    <source>
        <dbReference type="EMBL" id="RVW58973.1"/>
    </source>
</evidence>
<accession>A0A438FG76</accession>
<sequence length="192" mass="22177">MRLEKEREKTREIEKEREKTRQAVERATREAHERAASEFCLKAQRAAVEKANAEAREHVERVQILCLKLTLRTGLGLKEQGGHLLILILHEEASSTTNVVDALQFLKVVYYEFQEVEDDSEERIRARLEGPQRAQKRAAKALAEKNQWDFQTLREQAERHGSWLALILDIEAPPLPLMKWSGFQVGLQHNSS</sequence>
<organism evidence="2 3">
    <name type="scientific">Vitis vinifera</name>
    <name type="common">Grape</name>
    <dbReference type="NCBI Taxonomy" id="29760"/>
    <lineage>
        <taxon>Eukaryota</taxon>
        <taxon>Viridiplantae</taxon>
        <taxon>Streptophyta</taxon>
        <taxon>Embryophyta</taxon>
        <taxon>Tracheophyta</taxon>
        <taxon>Spermatophyta</taxon>
        <taxon>Magnoliopsida</taxon>
        <taxon>eudicotyledons</taxon>
        <taxon>Gunneridae</taxon>
        <taxon>Pentapetalae</taxon>
        <taxon>rosids</taxon>
        <taxon>Vitales</taxon>
        <taxon>Vitaceae</taxon>
        <taxon>Viteae</taxon>
        <taxon>Vitis</taxon>
    </lineage>
</organism>
<feature type="region of interest" description="Disordered" evidence="1">
    <location>
        <begin position="1"/>
        <end position="28"/>
    </location>
</feature>
<evidence type="ECO:0000256" key="1">
    <source>
        <dbReference type="SAM" id="MobiDB-lite"/>
    </source>
</evidence>
<dbReference type="EMBL" id="QGNW01000915">
    <property type="protein sequence ID" value="RVW58973.1"/>
    <property type="molecule type" value="Genomic_DNA"/>
</dbReference>
<evidence type="ECO:0000313" key="3">
    <source>
        <dbReference type="Proteomes" id="UP000288805"/>
    </source>
</evidence>
<dbReference type="Proteomes" id="UP000288805">
    <property type="component" value="Unassembled WGS sequence"/>
</dbReference>
<comment type="caution">
    <text evidence="2">The sequence shown here is derived from an EMBL/GenBank/DDBJ whole genome shotgun (WGS) entry which is preliminary data.</text>
</comment>